<dbReference type="SUPFAM" id="SSF50978">
    <property type="entry name" value="WD40 repeat-like"/>
    <property type="match status" value="1"/>
</dbReference>
<dbReference type="PRINTS" id="PR00320">
    <property type="entry name" value="GPROTEINBRPT"/>
</dbReference>
<dbReference type="Pfam" id="PF08154">
    <property type="entry name" value="NLE"/>
    <property type="match status" value="1"/>
</dbReference>
<feature type="repeat" description="WD" evidence="5">
    <location>
        <begin position="387"/>
        <end position="428"/>
    </location>
</feature>
<feature type="region of interest" description="Disordered" evidence="6">
    <location>
        <begin position="1"/>
        <end position="29"/>
    </location>
</feature>
<dbReference type="InterPro" id="IPR001680">
    <property type="entry name" value="WD40_rpt"/>
</dbReference>
<dbReference type="Proteomes" id="UP000044602">
    <property type="component" value="Unassembled WGS sequence"/>
</dbReference>
<dbReference type="PANTHER" id="PTHR19848:SF0">
    <property type="entry name" value="NOTCHLESS PROTEIN HOMOLOG 1"/>
    <property type="match status" value="1"/>
</dbReference>
<dbReference type="PANTHER" id="PTHR19848">
    <property type="entry name" value="WD40 REPEAT PROTEIN"/>
    <property type="match status" value="1"/>
</dbReference>
<dbReference type="SMART" id="SM00320">
    <property type="entry name" value="WD40"/>
    <property type="match status" value="7"/>
</dbReference>
<dbReference type="Gene3D" id="2.130.10.10">
    <property type="entry name" value="YVTN repeat-like/Quinoprotein amine dehydrogenase"/>
    <property type="match status" value="1"/>
</dbReference>
<dbReference type="CDD" id="cd00200">
    <property type="entry name" value="WD40"/>
    <property type="match status" value="1"/>
</dbReference>
<dbReference type="InterPro" id="IPR020472">
    <property type="entry name" value="WD40_PAC1"/>
</dbReference>
<feature type="repeat" description="WD" evidence="5">
    <location>
        <begin position="223"/>
        <end position="263"/>
    </location>
</feature>
<dbReference type="EMBL" id="CVQH01025860">
    <property type="protein sequence ID" value="CRK39289.1"/>
    <property type="molecule type" value="Genomic_DNA"/>
</dbReference>
<feature type="repeat" description="WD" evidence="5">
    <location>
        <begin position="175"/>
        <end position="222"/>
    </location>
</feature>
<protein>
    <recommendedName>
        <fullName evidence="7">NLE domain-containing protein</fullName>
    </recommendedName>
</protein>
<keyword evidence="9" id="KW-1185">Reference proteome</keyword>
<evidence type="ECO:0000256" key="4">
    <source>
        <dbReference type="ARBA" id="ARBA00023242"/>
    </source>
</evidence>
<evidence type="ECO:0000256" key="2">
    <source>
        <dbReference type="ARBA" id="ARBA00022574"/>
    </source>
</evidence>
<name>A0A0G4MYV9_VERLO</name>
<dbReference type="InterPro" id="IPR015943">
    <property type="entry name" value="WD40/YVTN_repeat-like_dom_sf"/>
</dbReference>
<keyword evidence="2 5" id="KW-0853">WD repeat</keyword>
<dbReference type="STRING" id="100787.A0A0G4MYV9"/>
<feature type="repeat" description="WD" evidence="5">
    <location>
        <begin position="345"/>
        <end position="386"/>
    </location>
</feature>
<accession>A0A0G4MYV9</accession>
<evidence type="ECO:0000256" key="5">
    <source>
        <dbReference type="PROSITE-ProRule" id="PRU00221"/>
    </source>
</evidence>
<dbReference type="InterPro" id="IPR036322">
    <property type="entry name" value="WD40_repeat_dom_sf"/>
</dbReference>
<feature type="domain" description="NLE" evidence="7">
    <location>
        <begin position="38"/>
        <end position="88"/>
    </location>
</feature>
<organism evidence="8 9">
    <name type="scientific">Verticillium longisporum</name>
    <name type="common">Verticillium dahliae var. longisporum</name>
    <dbReference type="NCBI Taxonomy" id="100787"/>
    <lineage>
        <taxon>Eukaryota</taxon>
        <taxon>Fungi</taxon>
        <taxon>Dikarya</taxon>
        <taxon>Ascomycota</taxon>
        <taxon>Pezizomycotina</taxon>
        <taxon>Sordariomycetes</taxon>
        <taxon>Hypocreomycetidae</taxon>
        <taxon>Glomerellales</taxon>
        <taxon>Plectosphaerellaceae</taxon>
        <taxon>Verticillium</taxon>
    </lineage>
</organism>
<evidence type="ECO:0000256" key="6">
    <source>
        <dbReference type="SAM" id="MobiDB-lite"/>
    </source>
</evidence>
<keyword evidence="3" id="KW-0677">Repeat</keyword>
<dbReference type="PROSITE" id="PS50294">
    <property type="entry name" value="WD_REPEATS_REGION"/>
    <property type="match status" value="4"/>
</dbReference>
<proteinExistence type="predicted"/>
<sequence>MATILPPPSKRQRREELERTTIQQDVTAVAPGEDGSFKARFVDGDGKQLAEVIEVPLADASEKNLSLLVNTLLDKDREDYLPYRFRINIPNSEIIVDTWPANFLELLRSHGVTNPFETTVTLTAEPQAVFKVQAVSRMAHRIPGHGQAILAAHGSMDKTIRLWDPEKGVARGGALTGHQKWITQIAWQPYFLWTDGTPRLASASKDCTIRVWLANTGKTEHVLSGHRSSVTCVKWGGTNLIFSGSEDKTIRAWDAAKGTLVQTFTAHAHWVNHIALSTDHVLRTGFFDHTPVPDTDEGKRAKAKERFERVAKVQGKIDERFISASDDFLLYLHSPSQGTKPVAKMNGHQKQVNHVTFSPDGNLVASAGWDNHIKIWAARDGRFLATLRGHVGPVFQVAFSADSRLLVTGSRDTTLKVWSMSTFKLVRDLPGHQDEVYAVDWAPDGKKVGSGGKDKAVRLWCN</sequence>
<evidence type="ECO:0000256" key="1">
    <source>
        <dbReference type="ARBA" id="ARBA00004604"/>
    </source>
</evidence>
<evidence type="ECO:0000313" key="9">
    <source>
        <dbReference type="Proteomes" id="UP000044602"/>
    </source>
</evidence>
<evidence type="ECO:0000259" key="7">
    <source>
        <dbReference type="Pfam" id="PF08154"/>
    </source>
</evidence>
<dbReference type="GO" id="GO:0000027">
    <property type="term" value="P:ribosomal large subunit assembly"/>
    <property type="evidence" value="ECO:0007669"/>
    <property type="project" value="TreeGrafter"/>
</dbReference>
<comment type="subcellular location">
    <subcellularLocation>
        <location evidence="1">Nucleus</location>
        <location evidence="1">Nucleolus</location>
    </subcellularLocation>
</comment>
<keyword evidence="4" id="KW-0539">Nucleus</keyword>
<evidence type="ECO:0000313" key="8">
    <source>
        <dbReference type="EMBL" id="CRK39289.1"/>
    </source>
</evidence>
<dbReference type="InterPro" id="IPR012972">
    <property type="entry name" value="NLE"/>
</dbReference>
<dbReference type="AlphaFoldDB" id="A0A0G4MYV9"/>
<dbReference type="PROSITE" id="PS50082">
    <property type="entry name" value="WD_REPEATS_2"/>
    <property type="match status" value="5"/>
</dbReference>
<gene>
    <name evidence="8" type="ORF">BN1708_001560</name>
</gene>
<dbReference type="Pfam" id="PF00400">
    <property type="entry name" value="WD40"/>
    <property type="match status" value="6"/>
</dbReference>
<dbReference type="GO" id="GO:0005730">
    <property type="term" value="C:nucleolus"/>
    <property type="evidence" value="ECO:0007669"/>
    <property type="project" value="UniProtKB-SubCell"/>
</dbReference>
<evidence type="ECO:0000256" key="3">
    <source>
        <dbReference type="ARBA" id="ARBA00022737"/>
    </source>
</evidence>
<feature type="repeat" description="WD" evidence="5">
    <location>
        <begin position="429"/>
        <end position="462"/>
    </location>
</feature>
<reference evidence="9" key="1">
    <citation type="submission" date="2015-05" db="EMBL/GenBank/DDBJ databases">
        <authorList>
            <person name="Fogelqvist Johan"/>
        </authorList>
    </citation>
    <scope>NUCLEOTIDE SEQUENCE [LARGE SCALE GENOMIC DNA]</scope>
</reference>